<evidence type="ECO:0000256" key="1">
    <source>
        <dbReference type="SAM" id="MobiDB-lite"/>
    </source>
</evidence>
<evidence type="ECO:0000313" key="2">
    <source>
        <dbReference type="EMBL" id="KPX43615.1"/>
    </source>
</evidence>
<dbReference type="EMBL" id="LJQM01000169">
    <property type="protein sequence ID" value="KPX43615.1"/>
    <property type="molecule type" value="Genomic_DNA"/>
</dbReference>
<organism evidence="2 3">
    <name type="scientific">Pseudomonas syringae pv. helianthi</name>
    <dbReference type="NCBI Taxonomy" id="251654"/>
    <lineage>
        <taxon>Bacteria</taxon>
        <taxon>Pseudomonadati</taxon>
        <taxon>Pseudomonadota</taxon>
        <taxon>Gammaproteobacteria</taxon>
        <taxon>Pseudomonadales</taxon>
        <taxon>Pseudomonadaceae</taxon>
        <taxon>Pseudomonas</taxon>
    </lineage>
</organism>
<reference evidence="2 3" key="1">
    <citation type="submission" date="2015-09" db="EMBL/GenBank/DDBJ databases">
        <title>Genome announcement of multiple Pseudomonas syringae strains.</title>
        <authorList>
            <person name="Thakur S."/>
            <person name="Wang P.W."/>
            <person name="Gong Y."/>
            <person name="Weir B.S."/>
            <person name="Guttman D.S."/>
        </authorList>
    </citation>
    <scope>NUCLEOTIDE SEQUENCE [LARGE SCALE GENOMIC DNA]</scope>
    <source>
        <strain evidence="2 3">ICMP4531</strain>
    </source>
</reference>
<proteinExistence type="predicted"/>
<evidence type="ECO:0000313" key="3">
    <source>
        <dbReference type="Proteomes" id="UP000050557"/>
    </source>
</evidence>
<comment type="caution">
    <text evidence="2">The sequence shown here is derived from an EMBL/GenBank/DDBJ whole genome shotgun (WGS) entry which is preliminary data.</text>
</comment>
<dbReference type="Proteomes" id="UP000050557">
    <property type="component" value="Unassembled WGS sequence"/>
</dbReference>
<accession>A0A0N8RMS6</accession>
<feature type="region of interest" description="Disordered" evidence="1">
    <location>
        <begin position="1"/>
        <end position="37"/>
    </location>
</feature>
<name>A0A0N8RMS6_9PSED</name>
<protein>
    <submittedName>
        <fullName evidence="2">Putative transposase for insertion sequence</fullName>
    </submittedName>
</protein>
<sequence length="37" mass="4210">MSSHVPSVHKGPHTAQAAHMPKSRREHAEWTPQRLIL</sequence>
<dbReference type="AlphaFoldDB" id="A0A0N8RMS6"/>
<gene>
    <name evidence="2" type="ORF">ALO68_04833</name>
</gene>